<dbReference type="AlphaFoldDB" id="A0A915KAR7"/>
<name>A0A915KAR7_ROMCU</name>
<sequence>EKQNHWGQKDVICPKNSTSSVLKQCRSAIFDKASGNDRKAQAKEQRQKYCAARSDCEKK</sequence>
<protein>
    <submittedName>
        <fullName evidence="2">Uncharacterized protein</fullName>
    </submittedName>
</protein>
<accession>A0A915KAR7</accession>
<proteinExistence type="predicted"/>
<dbReference type="Proteomes" id="UP000887565">
    <property type="component" value="Unplaced"/>
</dbReference>
<reference evidence="2" key="1">
    <citation type="submission" date="2022-11" db="UniProtKB">
        <authorList>
            <consortium name="WormBaseParasite"/>
        </authorList>
    </citation>
    <scope>IDENTIFICATION</scope>
</reference>
<evidence type="ECO:0000313" key="1">
    <source>
        <dbReference type="Proteomes" id="UP000887565"/>
    </source>
</evidence>
<dbReference type="WBParaSite" id="nRc.2.0.1.t35873-RA">
    <property type="protein sequence ID" value="nRc.2.0.1.t35873-RA"/>
    <property type="gene ID" value="nRc.2.0.1.g35873"/>
</dbReference>
<keyword evidence="1" id="KW-1185">Reference proteome</keyword>
<organism evidence="1 2">
    <name type="scientific">Romanomermis culicivorax</name>
    <name type="common">Nematode worm</name>
    <dbReference type="NCBI Taxonomy" id="13658"/>
    <lineage>
        <taxon>Eukaryota</taxon>
        <taxon>Metazoa</taxon>
        <taxon>Ecdysozoa</taxon>
        <taxon>Nematoda</taxon>
        <taxon>Enoplea</taxon>
        <taxon>Dorylaimia</taxon>
        <taxon>Mermithida</taxon>
        <taxon>Mermithoidea</taxon>
        <taxon>Mermithidae</taxon>
        <taxon>Romanomermis</taxon>
    </lineage>
</organism>
<evidence type="ECO:0000313" key="2">
    <source>
        <dbReference type="WBParaSite" id="nRc.2.0.1.t35873-RA"/>
    </source>
</evidence>